<proteinExistence type="inferred from homology"/>
<feature type="signal peptide" evidence="4">
    <location>
        <begin position="1"/>
        <end position="22"/>
    </location>
</feature>
<sequence length="421" mass="45523">MKRKRLAAVLMVLVLAFTMGLAGCSGKSAEKEANSDGQSVQAASEDGKLPEKFKIGVVIWSTVDDLGKASADMLNYASDVLGCEMVYNTDISSPETQITATENLIAAGCDAVAICNYSDDILPKIARICEENEVYFTLIWRSIADPEVKEIVESSEFYLGNTCEDEEEIGYRMGKTLYDKGSRNIGVITMEKGDTTADARDRGFDKACQELGMNRISEVRNNTLTAAETTKAVENFLASFPELDGIFITGGSNTILEGVIQALALHNKTGEVKVACVDFISDLDKYLEDGAIDAISGGHFVDPLFSYMLMVNKLAGTPLSDQCETMNLNFVNLTSPEDAVNYYQYVEGESFPYNEEEIRDMVKYFNPDMTIDKLKGIAGSYSVDDVVARHSAQNQADADGGGQSGTDAGGQADAGAESDAE</sequence>
<name>A0A949K504_9FIRM</name>
<feature type="region of interest" description="Disordered" evidence="3">
    <location>
        <begin position="390"/>
        <end position="421"/>
    </location>
</feature>
<accession>A0A949K504</accession>
<dbReference type="GO" id="GO:0030288">
    <property type="term" value="C:outer membrane-bounded periplasmic space"/>
    <property type="evidence" value="ECO:0007669"/>
    <property type="project" value="TreeGrafter"/>
</dbReference>
<dbReference type="PANTHER" id="PTHR30036:SF7">
    <property type="entry name" value="ABC TRANSPORTER PERIPLASMIC-BINDING PROTEIN YPHF"/>
    <property type="match status" value="1"/>
</dbReference>
<organism evidence="6 7">
    <name type="scientific">Diplocloster agilis</name>
    <dbReference type="NCBI Taxonomy" id="2850323"/>
    <lineage>
        <taxon>Bacteria</taxon>
        <taxon>Bacillati</taxon>
        <taxon>Bacillota</taxon>
        <taxon>Clostridia</taxon>
        <taxon>Lachnospirales</taxon>
        <taxon>Lachnospiraceae</taxon>
        <taxon>Diplocloster</taxon>
    </lineage>
</organism>
<feature type="compositionally biased region" description="Gly residues" evidence="3">
    <location>
        <begin position="399"/>
        <end position="408"/>
    </location>
</feature>
<dbReference type="AlphaFoldDB" id="A0A949K504"/>
<reference evidence="6" key="1">
    <citation type="submission" date="2021-06" db="EMBL/GenBank/DDBJ databases">
        <title>Description of novel taxa of the family Lachnospiraceae.</title>
        <authorList>
            <person name="Chaplin A.V."/>
            <person name="Sokolova S.R."/>
            <person name="Pikina A.P."/>
            <person name="Korzhanova M."/>
            <person name="Belova V."/>
            <person name="Korostin D."/>
            <person name="Efimov B.A."/>
        </authorList>
    </citation>
    <scope>NUCLEOTIDE SEQUENCE</scope>
    <source>
        <strain evidence="6">ASD5720</strain>
    </source>
</reference>
<evidence type="ECO:0000256" key="2">
    <source>
        <dbReference type="ARBA" id="ARBA00007639"/>
    </source>
</evidence>
<feature type="domain" description="Periplasmic binding protein" evidence="5">
    <location>
        <begin position="60"/>
        <end position="296"/>
    </location>
</feature>
<evidence type="ECO:0000256" key="3">
    <source>
        <dbReference type="SAM" id="MobiDB-lite"/>
    </source>
</evidence>
<keyword evidence="4" id="KW-0732">Signal</keyword>
<dbReference type="RefSeq" id="WP_238721713.1">
    <property type="nucleotide sequence ID" value="NZ_JAHQCW010000016.1"/>
</dbReference>
<comment type="caution">
    <text evidence="6">The sequence shown here is derived from an EMBL/GenBank/DDBJ whole genome shotgun (WGS) entry which is preliminary data.</text>
</comment>
<dbReference type="PROSITE" id="PS51257">
    <property type="entry name" value="PROKAR_LIPOPROTEIN"/>
    <property type="match status" value="1"/>
</dbReference>
<gene>
    <name evidence="6" type="ORF">KTH89_11035</name>
</gene>
<dbReference type="PANTHER" id="PTHR30036">
    <property type="entry name" value="D-XYLOSE-BINDING PERIPLASMIC PROTEIN"/>
    <property type="match status" value="1"/>
</dbReference>
<evidence type="ECO:0000256" key="4">
    <source>
        <dbReference type="SAM" id="SignalP"/>
    </source>
</evidence>
<comment type="subcellular location">
    <subcellularLocation>
        <location evidence="1">Cell envelope</location>
    </subcellularLocation>
</comment>
<dbReference type="Pfam" id="PF13407">
    <property type="entry name" value="Peripla_BP_4"/>
    <property type="match status" value="1"/>
</dbReference>
<protein>
    <submittedName>
        <fullName evidence="6">Substrate-binding domain-containing protein</fullName>
    </submittedName>
</protein>
<dbReference type="Gene3D" id="3.40.50.2300">
    <property type="match status" value="2"/>
</dbReference>
<dbReference type="InterPro" id="IPR050555">
    <property type="entry name" value="Bact_Solute-Bind_Prot2"/>
</dbReference>
<dbReference type="SUPFAM" id="SSF53822">
    <property type="entry name" value="Periplasmic binding protein-like I"/>
    <property type="match status" value="1"/>
</dbReference>
<dbReference type="InterPro" id="IPR028082">
    <property type="entry name" value="Peripla_BP_I"/>
</dbReference>
<evidence type="ECO:0000313" key="6">
    <source>
        <dbReference type="EMBL" id="MBU9737076.1"/>
    </source>
</evidence>
<evidence type="ECO:0000259" key="5">
    <source>
        <dbReference type="Pfam" id="PF13407"/>
    </source>
</evidence>
<comment type="similarity">
    <text evidence="2">Belongs to the bacterial solute-binding protein 2 family.</text>
</comment>
<dbReference type="InterPro" id="IPR025997">
    <property type="entry name" value="SBP_2_dom"/>
</dbReference>
<dbReference type="EMBL" id="JAHQCW010000016">
    <property type="protein sequence ID" value="MBU9737076.1"/>
    <property type="molecule type" value="Genomic_DNA"/>
</dbReference>
<keyword evidence="7" id="KW-1185">Reference proteome</keyword>
<feature type="chain" id="PRO_5038460244" evidence="4">
    <location>
        <begin position="23"/>
        <end position="421"/>
    </location>
</feature>
<evidence type="ECO:0000256" key="1">
    <source>
        <dbReference type="ARBA" id="ARBA00004196"/>
    </source>
</evidence>
<dbReference type="Proteomes" id="UP000712157">
    <property type="component" value="Unassembled WGS sequence"/>
</dbReference>
<dbReference type="GO" id="GO:0030246">
    <property type="term" value="F:carbohydrate binding"/>
    <property type="evidence" value="ECO:0007669"/>
    <property type="project" value="TreeGrafter"/>
</dbReference>
<evidence type="ECO:0000313" key="7">
    <source>
        <dbReference type="Proteomes" id="UP000712157"/>
    </source>
</evidence>